<dbReference type="Pfam" id="PF02115">
    <property type="entry name" value="Rho_GDI"/>
    <property type="match status" value="1"/>
</dbReference>
<dbReference type="OrthoDB" id="1683373at2759"/>
<evidence type="ECO:0000256" key="5">
    <source>
        <dbReference type="ARBA" id="ARBA00071407"/>
    </source>
</evidence>
<dbReference type="InterPro" id="IPR000406">
    <property type="entry name" value="Rho_GDI"/>
</dbReference>
<keyword evidence="8" id="KW-1185">Reference proteome</keyword>
<dbReference type="PANTHER" id="PTHR10980">
    <property type="entry name" value="RHO GDP-DISSOCIATION INHIBITOR"/>
    <property type="match status" value="1"/>
</dbReference>
<dbReference type="InterPro" id="IPR024792">
    <property type="entry name" value="RhoGDI_dom_sf"/>
</dbReference>
<dbReference type="AlphaFoldDB" id="A0A4P9YU88"/>
<evidence type="ECO:0000256" key="2">
    <source>
        <dbReference type="ARBA" id="ARBA00009758"/>
    </source>
</evidence>
<protein>
    <recommendedName>
        <fullName evidence="5">Rho GDP-dissociation inhibitor</fullName>
    </recommendedName>
</protein>
<keyword evidence="3" id="KW-0963">Cytoplasm</keyword>
<dbReference type="InterPro" id="IPR014756">
    <property type="entry name" value="Ig_E-set"/>
</dbReference>
<sequence length="194" mass="22213">MTDHEVDDLAPTETPGYKVGEKKTLEDYEKLDQNDESLKRWKESLGLHKDACPADDPRRVVVLSMAIEVEGRPDVVVDLSTAEAIEALSKSPVVIKTGVEYDIKIKFRVQHDVVYGLKYLHSVKRMKVSLQKTEEMLGSYGPSPNPYEKKFLPEEAPSGMMGRGTYEVKSVFIDDDKTRHLEWNWTIEIKKDWN</sequence>
<name>A0A4P9YU88_9FUNG</name>
<evidence type="ECO:0000313" key="8">
    <source>
        <dbReference type="Proteomes" id="UP000278143"/>
    </source>
</evidence>
<feature type="region of interest" description="Disordered" evidence="6">
    <location>
        <begin position="1"/>
        <end position="21"/>
    </location>
</feature>
<dbReference type="PANTHER" id="PTHR10980:SF3">
    <property type="entry name" value="LD16419P"/>
    <property type="match status" value="1"/>
</dbReference>
<comment type="subcellular location">
    <subcellularLocation>
        <location evidence="1">Cytoplasm</location>
    </subcellularLocation>
</comment>
<evidence type="ECO:0000313" key="7">
    <source>
        <dbReference type="EMBL" id="RKP23318.1"/>
    </source>
</evidence>
<dbReference type="SUPFAM" id="SSF81296">
    <property type="entry name" value="E set domains"/>
    <property type="match status" value="1"/>
</dbReference>
<dbReference type="Proteomes" id="UP000278143">
    <property type="component" value="Unassembled WGS sequence"/>
</dbReference>
<reference evidence="8" key="1">
    <citation type="journal article" date="2018" name="Nat. Microbiol.">
        <title>Leveraging single-cell genomics to expand the fungal tree of life.</title>
        <authorList>
            <person name="Ahrendt S.R."/>
            <person name="Quandt C.A."/>
            <person name="Ciobanu D."/>
            <person name="Clum A."/>
            <person name="Salamov A."/>
            <person name="Andreopoulos B."/>
            <person name="Cheng J.F."/>
            <person name="Woyke T."/>
            <person name="Pelin A."/>
            <person name="Henrissat B."/>
            <person name="Reynolds N.K."/>
            <person name="Benny G.L."/>
            <person name="Smith M.E."/>
            <person name="James T.Y."/>
            <person name="Grigoriev I.V."/>
        </authorList>
    </citation>
    <scope>NUCLEOTIDE SEQUENCE [LARGE SCALE GENOMIC DNA]</scope>
    <source>
        <strain evidence="8">Benny S71-1</strain>
    </source>
</reference>
<dbReference type="GO" id="GO:0007266">
    <property type="term" value="P:Rho protein signal transduction"/>
    <property type="evidence" value="ECO:0007669"/>
    <property type="project" value="InterPro"/>
</dbReference>
<evidence type="ECO:0000256" key="1">
    <source>
        <dbReference type="ARBA" id="ARBA00004496"/>
    </source>
</evidence>
<evidence type="ECO:0000256" key="4">
    <source>
        <dbReference type="ARBA" id="ARBA00054143"/>
    </source>
</evidence>
<accession>A0A4P9YU88</accession>
<dbReference type="EMBL" id="KZ991094">
    <property type="protein sequence ID" value="RKP23318.1"/>
    <property type="molecule type" value="Genomic_DNA"/>
</dbReference>
<comment type="function">
    <text evidence="4">Regulates the GDP/GTP exchange reaction of the Rho proteins by inhibiting the dissociation of GDP from them, and the subsequent binding of GTP to them.</text>
</comment>
<dbReference type="GO" id="GO:0005094">
    <property type="term" value="F:Rho GDP-dissociation inhibitor activity"/>
    <property type="evidence" value="ECO:0007669"/>
    <property type="project" value="InterPro"/>
</dbReference>
<proteinExistence type="inferred from homology"/>
<dbReference type="GO" id="GO:0016020">
    <property type="term" value="C:membrane"/>
    <property type="evidence" value="ECO:0007669"/>
    <property type="project" value="TreeGrafter"/>
</dbReference>
<gene>
    <name evidence="7" type="ORF">SYNPS1DRAFT_18799</name>
</gene>
<dbReference type="GO" id="GO:0005829">
    <property type="term" value="C:cytosol"/>
    <property type="evidence" value="ECO:0007669"/>
    <property type="project" value="TreeGrafter"/>
</dbReference>
<organism evidence="7 8">
    <name type="scientific">Syncephalis pseudoplumigaleata</name>
    <dbReference type="NCBI Taxonomy" id="1712513"/>
    <lineage>
        <taxon>Eukaryota</taxon>
        <taxon>Fungi</taxon>
        <taxon>Fungi incertae sedis</taxon>
        <taxon>Zoopagomycota</taxon>
        <taxon>Zoopagomycotina</taxon>
        <taxon>Zoopagomycetes</taxon>
        <taxon>Zoopagales</taxon>
        <taxon>Piptocephalidaceae</taxon>
        <taxon>Syncephalis</taxon>
    </lineage>
</organism>
<dbReference type="PRINTS" id="PR00492">
    <property type="entry name" value="RHOGDI"/>
</dbReference>
<dbReference type="FunFam" id="2.70.50.30:FF:000001">
    <property type="entry name" value="Rho GDP-dissociation inhibitor 1"/>
    <property type="match status" value="1"/>
</dbReference>
<feature type="compositionally biased region" description="Acidic residues" evidence="6">
    <location>
        <begin position="1"/>
        <end position="10"/>
    </location>
</feature>
<evidence type="ECO:0000256" key="3">
    <source>
        <dbReference type="ARBA" id="ARBA00022490"/>
    </source>
</evidence>
<dbReference type="Gene3D" id="2.70.50.30">
    <property type="entry name" value="Coagulation Factor XIII, subunit A, domain 1"/>
    <property type="match status" value="1"/>
</dbReference>
<comment type="similarity">
    <text evidence="2">Belongs to the Rho GDI family.</text>
</comment>
<evidence type="ECO:0000256" key="6">
    <source>
        <dbReference type="SAM" id="MobiDB-lite"/>
    </source>
</evidence>